<accession>A0A0D0ALJ5</accession>
<organism evidence="1 2">
    <name type="scientific">Collybiopsis luxurians FD-317 M1</name>
    <dbReference type="NCBI Taxonomy" id="944289"/>
    <lineage>
        <taxon>Eukaryota</taxon>
        <taxon>Fungi</taxon>
        <taxon>Dikarya</taxon>
        <taxon>Basidiomycota</taxon>
        <taxon>Agaricomycotina</taxon>
        <taxon>Agaricomycetes</taxon>
        <taxon>Agaricomycetidae</taxon>
        <taxon>Agaricales</taxon>
        <taxon>Marasmiineae</taxon>
        <taxon>Omphalotaceae</taxon>
        <taxon>Collybiopsis</taxon>
        <taxon>Collybiopsis luxurians</taxon>
    </lineage>
</organism>
<evidence type="ECO:0000313" key="2">
    <source>
        <dbReference type="Proteomes" id="UP000053593"/>
    </source>
</evidence>
<protein>
    <submittedName>
        <fullName evidence="1">Uncharacterized protein</fullName>
    </submittedName>
</protein>
<gene>
    <name evidence="1" type="ORF">GYMLUDRAFT_982767</name>
</gene>
<dbReference type="HOGENOM" id="CLU_816500_0_0_1"/>
<keyword evidence="2" id="KW-1185">Reference proteome</keyword>
<dbReference type="Proteomes" id="UP000053593">
    <property type="component" value="Unassembled WGS sequence"/>
</dbReference>
<dbReference type="OrthoDB" id="3262196at2759"/>
<reference evidence="1 2" key="1">
    <citation type="submission" date="2014-04" db="EMBL/GenBank/DDBJ databases">
        <title>Evolutionary Origins and Diversification of the Mycorrhizal Mutualists.</title>
        <authorList>
            <consortium name="DOE Joint Genome Institute"/>
            <consortium name="Mycorrhizal Genomics Consortium"/>
            <person name="Kohler A."/>
            <person name="Kuo A."/>
            <person name="Nagy L.G."/>
            <person name="Floudas D."/>
            <person name="Copeland A."/>
            <person name="Barry K.W."/>
            <person name="Cichocki N."/>
            <person name="Veneault-Fourrey C."/>
            <person name="LaButti K."/>
            <person name="Lindquist E.A."/>
            <person name="Lipzen A."/>
            <person name="Lundell T."/>
            <person name="Morin E."/>
            <person name="Murat C."/>
            <person name="Riley R."/>
            <person name="Ohm R."/>
            <person name="Sun H."/>
            <person name="Tunlid A."/>
            <person name="Henrissat B."/>
            <person name="Grigoriev I.V."/>
            <person name="Hibbett D.S."/>
            <person name="Martin F."/>
        </authorList>
    </citation>
    <scope>NUCLEOTIDE SEQUENCE [LARGE SCALE GENOMIC DNA]</scope>
    <source>
        <strain evidence="1 2">FD-317 M1</strain>
    </source>
</reference>
<dbReference type="EMBL" id="KN834874">
    <property type="protein sequence ID" value="KIK51040.1"/>
    <property type="molecule type" value="Genomic_DNA"/>
</dbReference>
<evidence type="ECO:0000313" key="1">
    <source>
        <dbReference type="EMBL" id="KIK51040.1"/>
    </source>
</evidence>
<dbReference type="AlphaFoldDB" id="A0A0D0ALJ5"/>
<name>A0A0D0ALJ5_9AGAR</name>
<proteinExistence type="predicted"/>
<sequence length="340" mass="37652">MEHVPRPWPTANQIEQLVRMASGHFVFASMVVKFIDDDYAVPADRVESVLNITGPEDHPKSRSGELDYQTMSTVLTKTSSFAHILQDALSEIHSLLNNPSPVDSGLRFCHASIADILRPKSRGDLMAAPRYLRTTLNIRERAGKGKVQGLSNKKSHFMDRLCEALSIKKRGVEFKLPVRTPLACNEKVIGAGKSAPIQILEINTQGGLEGVRQRQASSNVEAREERVTIKEQALNAREASVVAREANIAAREASFATREADIAARERNISVRARNVASREKSCAAKERSLLYRVQSGDPGAVCETGDVLLHGDLTPGQKYHRGKEAEKVKEKLFFNKIFE</sequence>